<gene>
    <name evidence="7" type="ORF">HYH02_013767</name>
</gene>
<dbReference type="InterPro" id="IPR009668">
    <property type="entry name" value="RNA_pol-assoc_fac_A49-like"/>
</dbReference>
<dbReference type="EMBL" id="JAEHOD010000080">
    <property type="protein sequence ID" value="KAG2430289.1"/>
    <property type="molecule type" value="Genomic_DNA"/>
</dbReference>
<feature type="region of interest" description="Disordered" evidence="6">
    <location>
        <begin position="428"/>
        <end position="458"/>
    </location>
</feature>
<dbReference type="OrthoDB" id="532500at2759"/>
<reference evidence="7" key="1">
    <citation type="journal article" date="2020" name="bioRxiv">
        <title>Comparative genomics of Chlamydomonas.</title>
        <authorList>
            <person name="Craig R.J."/>
            <person name="Hasan A.R."/>
            <person name="Ness R.W."/>
            <person name="Keightley P.D."/>
        </authorList>
    </citation>
    <scope>NUCLEOTIDE SEQUENCE</scope>
    <source>
        <strain evidence="7">CCAP 11/173</strain>
    </source>
</reference>
<proteinExistence type="inferred from homology"/>
<dbReference type="GO" id="GO:0003677">
    <property type="term" value="F:DNA binding"/>
    <property type="evidence" value="ECO:0007669"/>
    <property type="project" value="InterPro"/>
</dbReference>
<evidence type="ECO:0000256" key="6">
    <source>
        <dbReference type="SAM" id="MobiDB-lite"/>
    </source>
</evidence>
<comment type="similarity">
    <text evidence="2">Belongs to the eukaryotic RPA49/POLR1E RNA polymerase subunit family.</text>
</comment>
<keyword evidence="3" id="KW-0240">DNA-directed RNA polymerase</keyword>
<dbReference type="Pfam" id="PF06870">
    <property type="entry name" value="RNA_pol_I_A49"/>
    <property type="match status" value="1"/>
</dbReference>
<protein>
    <submittedName>
        <fullName evidence="7">Uncharacterized protein</fullName>
    </submittedName>
</protein>
<evidence type="ECO:0000256" key="4">
    <source>
        <dbReference type="ARBA" id="ARBA00023163"/>
    </source>
</evidence>
<evidence type="ECO:0000256" key="3">
    <source>
        <dbReference type="ARBA" id="ARBA00022478"/>
    </source>
</evidence>
<dbReference type="PANTHER" id="PTHR14440">
    <property type="entry name" value="DNA-DIRECTED RNA POLYMERASE I SUBUNIT RPA49"/>
    <property type="match status" value="1"/>
</dbReference>
<dbReference type="GO" id="GO:0000428">
    <property type="term" value="C:DNA-directed RNA polymerase complex"/>
    <property type="evidence" value="ECO:0007669"/>
    <property type="project" value="UniProtKB-KW"/>
</dbReference>
<keyword evidence="4" id="KW-0804">Transcription</keyword>
<evidence type="ECO:0000256" key="5">
    <source>
        <dbReference type="ARBA" id="ARBA00023242"/>
    </source>
</evidence>
<evidence type="ECO:0000256" key="2">
    <source>
        <dbReference type="ARBA" id="ARBA00009430"/>
    </source>
</evidence>
<keyword evidence="8" id="KW-1185">Reference proteome</keyword>
<dbReference type="AlphaFoldDB" id="A0A835VYH5"/>
<keyword evidence="5" id="KW-0539">Nucleus</keyword>
<evidence type="ECO:0000256" key="1">
    <source>
        <dbReference type="ARBA" id="ARBA00004604"/>
    </source>
</evidence>
<name>A0A835VYH5_9CHLO</name>
<dbReference type="GO" id="GO:0005730">
    <property type="term" value="C:nucleolus"/>
    <property type="evidence" value="ECO:0007669"/>
    <property type="project" value="UniProtKB-SubCell"/>
</dbReference>
<comment type="caution">
    <text evidence="7">The sequence shown here is derived from an EMBL/GenBank/DDBJ whole genome shotgun (WGS) entry which is preliminary data.</text>
</comment>
<sequence>MQANGTLDNSGALTLPSAAKRLKFSVHSRRGAHGGTQLVQASVGEIEFVGRSDGDENANTQPCCYALGVFSPAEGKLQLTAVASERLFRLDSRLQGLVYAPTGAGGDEDASAYAARKAAARRLVDEFGSTRRRRQMTAREQGVVAADRISGGEAVKEMLGGVAAAGQAAGRTKEEVQRMAFERRTIPPHNPSATTAWEAYPLELLLSPKASGQVVGNEVAAVRSRGSAVESELHTGQIYKLAEDAAELAKAREKNWLHPYVLSRLSALQALKSMPDDQLQMGRFKRRAKYLALLAALLRLESKPRLGIKAEGLEGLAKDLRLKQPLAELLLGKFYNRTDDPVHGPRYERPDALKALLLSYILAVAVVAEDGVLDKEQFEDLRAALKMDASKLSAALVQLGCSTKAGKVKVLREGREVEVPAYSASLLRNPDPRAPDAKTLAKSFPELRMDRPKAGGKK</sequence>
<evidence type="ECO:0000313" key="8">
    <source>
        <dbReference type="Proteomes" id="UP000613740"/>
    </source>
</evidence>
<organism evidence="7 8">
    <name type="scientific">Chlamydomonas schloesseri</name>
    <dbReference type="NCBI Taxonomy" id="2026947"/>
    <lineage>
        <taxon>Eukaryota</taxon>
        <taxon>Viridiplantae</taxon>
        <taxon>Chlorophyta</taxon>
        <taxon>core chlorophytes</taxon>
        <taxon>Chlorophyceae</taxon>
        <taxon>CS clade</taxon>
        <taxon>Chlamydomonadales</taxon>
        <taxon>Chlamydomonadaceae</taxon>
        <taxon>Chlamydomonas</taxon>
    </lineage>
</organism>
<comment type="subcellular location">
    <subcellularLocation>
        <location evidence="1">Nucleus</location>
        <location evidence="1">Nucleolus</location>
    </subcellularLocation>
</comment>
<dbReference type="Proteomes" id="UP000613740">
    <property type="component" value="Unassembled WGS sequence"/>
</dbReference>
<dbReference type="GO" id="GO:0006351">
    <property type="term" value="P:DNA-templated transcription"/>
    <property type="evidence" value="ECO:0007669"/>
    <property type="project" value="InterPro"/>
</dbReference>
<feature type="compositionally biased region" description="Basic and acidic residues" evidence="6">
    <location>
        <begin position="445"/>
        <end position="458"/>
    </location>
</feature>
<evidence type="ECO:0000313" key="7">
    <source>
        <dbReference type="EMBL" id="KAG2430289.1"/>
    </source>
</evidence>
<accession>A0A835VYH5</accession>